<evidence type="ECO:0000256" key="5">
    <source>
        <dbReference type="ARBA" id="ARBA00022598"/>
    </source>
</evidence>
<keyword evidence="6 14" id="KW-0812">Transmembrane</keyword>
<dbReference type="RefSeq" id="WP_260793075.1">
    <property type="nucleotide sequence ID" value="NZ_CP093313.1"/>
</dbReference>
<dbReference type="Proteomes" id="UP001059380">
    <property type="component" value="Chromosome"/>
</dbReference>
<dbReference type="FunFam" id="3.30.300.30:FF:000002">
    <property type="entry name" value="Long-chain fatty acid transport protein 1"/>
    <property type="match status" value="1"/>
</dbReference>
<dbReference type="GO" id="GO:0005324">
    <property type="term" value="F:long-chain fatty acid transmembrane transporter activity"/>
    <property type="evidence" value="ECO:0007669"/>
    <property type="project" value="TreeGrafter"/>
</dbReference>
<keyword evidence="11 14" id="KW-0472">Membrane</keyword>
<evidence type="ECO:0000256" key="13">
    <source>
        <dbReference type="ARBA" id="ARBA00046271"/>
    </source>
</evidence>
<name>A0A9J7BLE9_9BACT</name>
<dbReference type="EC" id="6.2.1.3" evidence="17"/>
<evidence type="ECO:0000256" key="8">
    <source>
        <dbReference type="ARBA" id="ARBA00022840"/>
    </source>
</evidence>
<dbReference type="PANTHER" id="PTHR43107:SF15">
    <property type="entry name" value="FATTY ACID TRANSPORT PROTEIN 3, ISOFORM A"/>
    <property type="match status" value="1"/>
</dbReference>
<dbReference type="PROSITE" id="PS00455">
    <property type="entry name" value="AMP_BINDING"/>
    <property type="match status" value="1"/>
</dbReference>
<sequence length="601" mass="66829">MTKLMDAPQQVAAAKPGHAWLRALELTAASARTPHRLLFDVIEELASRCGDAAALLSDRECFDFRGLYKRASLYCCWALEQGIGRGEVVGLLMTNRPEYFALWVGITAAGGIVALLNTNLVGASLAHCINVVRPKHIIVEDEFAESFGTALPEVSGETEIWIHGADVAPFRRIDTCLESLAPISDSMERPRLSFEDLALYIYTSGTSGLPKAARLSHGRILQWAYWFAGMLDIRGEDRMYDCLPMYHSIGGVLAPAATLVSGGSVVVRDRFSAGRFWNDVVQWDCTMFQYIGEFCRYLYHTAPSQDERAHRIRVACGNGLSPDVWRPFQERFQIPKIFEFYASTEGGLSLFNAEGEVGSIGRVPPYLAHRVAPAIVKFDPEKGEPIRNEEGFCIKCLPDEPGEALAPMLQDPSQAGTRFEGYSDSQATDGKLLRDVFKTGDVWVRTGDLMRRDGRGFYYFVDRVGETFRWKGENVATTEVANVISSFPGVQHAIVYGVRVAGAEGRVGMAAISPEGELNLSALREHLVRRLPTYARPAFIRIANDFAITGTFKYSKSDLVKQSYDPEGTSDAIYFDNPQTQTLQPLDRNWYARIHAGEIRF</sequence>
<keyword evidence="4" id="KW-1003">Cell membrane</keyword>
<dbReference type="PANTHER" id="PTHR43107">
    <property type="entry name" value="LONG-CHAIN FATTY ACID TRANSPORT PROTEIN"/>
    <property type="match status" value="1"/>
</dbReference>
<protein>
    <submittedName>
        <fullName evidence="17">Long-chain-acyl-CoA synthetase</fullName>
        <ecNumber evidence="17">6.2.1.3</ecNumber>
    </submittedName>
</protein>
<evidence type="ECO:0000256" key="12">
    <source>
        <dbReference type="ARBA" id="ARBA00023140"/>
    </source>
</evidence>
<dbReference type="SUPFAM" id="SSF56801">
    <property type="entry name" value="Acetyl-CoA synthetase-like"/>
    <property type="match status" value="1"/>
</dbReference>
<dbReference type="KEGG" id="orp:MOP44_24465"/>
<evidence type="ECO:0000256" key="9">
    <source>
        <dbReference type="ARBA" id="ARBA00022989"/>
    </source>
</evidence>
<evidence type="ECO:0000256" key="11">
    <source>
        <dbReference type="ARBA" id="ARBA00023136"/>
    </source>
</evidence>
<evidence type="ECO:0000256" key="14">
    <source>
        <dbReference type="SAM" id="Phobius"/>
    </source>
</evidence>
<evidence type="ECO:0000256" key="2">
    <source>
        <dbReference type="ARBA" id="ARBA00006432"/>
    </source>
</evidence>
<evidence type="ECO:0000256" key="6">
    <source>
        <dbReference type="ARBA" id="ARBA00022692"/>
    </source>
</evidence>
<comment type="similarity">
    <text evidence="2">Belongs to the ATP-dependent AMP-binding enzyme family.</text>
</comment>
<dbReference type="InterPro" id="IPR000873">
    <property type="entry name" value="AMP-dep_synth/lig_dom"/>
</dbReference>
<keyword evidence="8" id="KW-0067">ATP-binding</keyword>
<evidence type="ECO:0000256" key="3">
    <source>
        <dbReference type="ARBA" id="ARBA00022448"/>
    </source>
</evidence>
<dbReference type="Pfam" id="PF00501">
    <property type="entry name" value="AMP-binding"/>
    <property type="match status" value="1"/>
</dbReference>
<dbReference type="EMBL" id="CP093313">
    <property type="protein sequence ID" value="UWZ83708.1"/>
    <property type="molecule type" value="Genomic_DNA"/>
</dbReference>
<feature type="transmembrane region" description="Helical" evidence="14">
    <location>
        <begin position="100"/>
        <end position="126"/>
    </location>
</feature>
<dbReference type="Gene3D" id="3.40.50.12780">
    <property type="entry name" value="N-terminal domain of ligase-like"/>
    <property type="match status" value="1"/>
</dbReference>
<dbReference type="GO" id="GO:0005886">
    <property type="term" value="C:plasma membrane"/>
    <property type="evidence" value="ECO:0007669"/>
    <property type="project" value="UniProtKB-SubCell"/>
</dbReference>
<dbReference type="AlphaFoldDB" id="A0A9J7BLE9"/>
<evidence type="ECO:0000259" key="16">
    <source>
        <dbReference type="Pfam" id="PF13193"/>
    </source>
</evidence>
<feature type="domain" description="AMP-dependent synthetase/ligase" evidence="15">
    <location>
        <begin position="43"/>
        <end position="389"/>
    </location>
</feature>
<evidence type="ECO:0000256" key="7">
    <source>
        <dbReference type="ARBA" id="ARBA00022741"/>
    </source>
</evidence>
<evidence type="ECO:0000256" key="1">
    <source>
        <dbReference type="ARBA" id="ARBA00004651"/>
    </source>
</evidence>
<keyword evidence="10" id="KW-0445">Lipid transport</keyword>
<organism evidence="17 18">
    <name type="scientific">Occallatibacter riparius</name>
    <dbReference type="NCBI Taxonomy" id="1002689"/>
    <lineage>
        <taxon>Bacteria</taxon>
        <taxon>Pseudomonadati</taxon>
        <taxon>Acidobacteriota</taxon>
        <taxon>Terriglobia</taxon>
        <taxon>Terriglobales</taxon>
        <taxon>Acidobacteriaceae</taxon>
        <taxon>Occallatibacter</taxon>
    </lineage>
</organism>
<evidence type="ECO:0000256" key="10">
    <source>
        <dbReference type="ARBA" id="ARBA00023055"/>
    </source>
</evidence>
<keyword evidence="18" id="KW-1185">Reference proteome</keyword>
<dbReference type="InterPro" id="IPR025110">
    <property type="entry name" value="AMP-bd_C"/>
</dbReference>
<proteinExistence type="inferred from homology"/>
<dbReference type="InterPro" id="IPR020845">
    <property type="entry name" value="AMP-binding_CS"/>
</dbReference>
<dbReference type="GO" id="GO:0005524">
    <property type="term" value="F:ATP binding"/>
    <property type="evidence" value="ECO:0007669"/>
    <property type="project" value="UniProtKB-KW"/>
</dbReference>
<accession>A0A9J7BLE9</accession>
<dbReference type="GO" id="GO:0004467">
    <property type="term" value="F:long-chain fatty acid-CoA ligase activity"/>
    <property type="evidence" value="ECO:0007669"/>
    <property type="project" value="UniProtKB-EC"/>
</dbReference>
<dbReference type="NCBIfam" id="NF006134">
    <property type="entry name" value="PRK08279.1"/>
    <property type="match status" value="1"/>
</dbReference>
<dbReference type="Gene3D" id="3.30.300.30">
    <property type="match status" value="1"/>
</dbReference>
<dbReference type="InterPro" id="IPR045851">
    <property type="entry name" value="AMP-bd_C_sf"/>
</dbReference>
<dbReference type="FunFam" id="3.40.50.12780:FF:000019">
    <property type="entry name" value="Long-chain fatty acid transporter"/>
    <property type="match status" value="1"/>
</dbReference>
<evidence type="ECO:0000313" key="17">
    <source>
        <dbReference type="EMBL" id="UWZ83708.1"/>
    </source>
</evidence>
<keyword evidence="5 17" id="KW-0436">Ligase</keyword>
<evidence type="ECO:0000313" key="18">
    <source>
        <dbReference type="Proteomes" id="UP001059380"/>
    </source>
</evidence>
<dbReference type="Pfam" id="PF13193">
    <property type="entry name" value="AMP-binding_C"/>
    <property type="match status" value="1"/>
</dbReference>
<gene>
    <name evidence="17" type="ORF">MOP44_24465</name>
</gene>
<dbReference type="InterPro" id="IPR042099">
    <property type="entry name" value="ANL_N_sf"/>
</dbReference>
<keyword evidence="9 14" id="KW-1133">Transmembrane helix</keyword>
<keyword evidence="7" id="KW-0547">Nucleotide-binding</keyword>
<reference evidence="17" key="1">
    <citation type="submission" date="2021-04" db="EMBL/GenBank/DDBJ databases">
        <title>Phylogenetic analysis of Acidobacteriaceae.</title>
        <authorList>
            <person name="Qiu L."/>
            <person name="Zhang Q."/>
        </authorList>
    </citation>
    <scope>NUCLEOTIDE SEQUENCE</scope>
    <source>
        <strain evidence="17">DSM 25168</strain>
    </source>
</reference>
<feature type="domain" description="AMP-binding enzyme C-terminal" evidence="16">
    <location>
        <begin position="479"/>
        <end position="553"/>
    </location>
</feature>
<comment type="subcellular location">
    <subcellularLocation>
        <location evidence="1">Cell membrane</location>
        <topology evidence="1">Multi-pass membrane protein</topology>
    </subcellularLocation>
    <subcellularLocation>
        <location evidence="13">Peroxisome membrane</location>
    </subcellularLocation>
</comment>
<evidence type="ECO:0000256" key="4">
    <source>
        <dbReference type="ARBA" id="ARBA00022475"/>
    </source>
</evidence>
<evidence type="ECO:0000259" key="15">
    <source>
        <dbReference type="Pfam" id="PF00501"/>
    </source>
</evidence>
<dbReference type="GO" id="GO:0044539">
    <property type="term" value="P:long-chain fatty acid import into cell"/>
    <property type="evidence" value="ECO:0007669"/>
    <property type="project" value="TreeGrafter"/>
</dbReference>
<keyword evidence="12" id="KW-0576">Peroxisome</keyword>
<keyword evidence="3" id="KW-0813">Transport</keyword>